<accession>A0A7R8H8M6</accession>
<dbReference type="Proteomes" id="UP000675881">
    <property type="component" value="Chromosome 5"/>
</dbReference>
<feature type="compositionally biased region" description="Acidic residues" evidence="1">
    <location>
        <begin position="63"/>
        <end position="73"/>
    </location>
</feature>
<dbReference type="AlphaFoldDB" id="A0A7R8H8M6"/>
<feature type="compositionally biased region" description="Low complexity" evidence="1">
    <location>
        <begin position="204"/>
        <end position="215"/>
    </location>
</feature>
<evidence type="ECO:0000313" key="2">
    <source>
        <dbReference type="EMBL" id="CAF2933787.1"/>
    </source>
</evidence>
<evidence type="ECO:0000313" key="3">
    <source>
        <dbReference type="Proteomes" id="UP000675881"/>
    </source>
</evidence>
<organism evidence="2 3">
    <name type="scientific">Lepeophtheirus salmonis</name>
    <name type="common">Salmon louse</name>
    <name type="synonym">Caligus salmonis</name>
    <dbReference type="NCBI Taxonomy" id="72036"/>
    <lineage>
        <taxon>Eukaryota</taxon>
        <taxon>Metazoa</taxon>
        <taxon>Ecdysozoa</taxon>
        <taxon>Arthropoda</taxon>
        <taxon>Crustacea</taxon>
        <taxon>Multicrustacea</taxon>
        <taxon>Hexanauplia</taxon>
        <taxon>Copepoda</taxon>
        <taxon>Siphonostomatoida</taxon>
        <taxon>Caligidae</taxon>
        <taxon>Lepeophtheirus</taxon>
    </lineage>
</organism>
<name>A0A7R8H8M6_LEPSM</name>
<reference evidence="2" key="1">
    <citation type="submission" date="2021-02" db="EMBL/GenBank/DDBJ databases">
        <authorList>
            <person name="Bekaert M."/>
        </authorList>
    </citation>
    <scope>NUCLEOTIDE SEQUENCE</scope>
    <source>
        <strain evidence="2">IoA-00</strain>
    </source>
</reference>
<gene>
    <name evidence="2" type="ORF">LSAA_10016</name>
</gene>
<feature type="region of interest" description="Disordered" evidence="1">
    <location>
        <begin position="63"/>
        <end position="87"/>
    </location>
</feature>
<feature type="compositionally biased region" description="Basic and acidic residues" evidence="1">
    <location>
        <begin position="184"/>
        <end position="193"/>
    </location>
</feature>
<protein>
    <submittedName>
        <fullName evidence="2">(salmon louse) hypothetical protein</fullName>
    </submittedName>
</protein>
<sequence length="260" mass="29955">MQETILKLQLQMRSKKRECIEQNAQIKGLTSKVRSLELFHAENDSRSSSLNNDLLTTSEERILEEDDENEEEIKSEILQPSEDGNSLDTVERNYLSNSSMRSKTEDIMKGDANYFSVPSRRKLDYYASSPRTQSEIFTPREERFPHQRAKETYSLGSLGVHNVPLSSEGNRSSNSFRNISLSKLENDNLKEETNPENESTLHSLTQNPLQNNTNNMYSLPLSSRKDYISSTSLSRINYYPLPSKKMDDFFTSTLKRTKDE</sequence>
<keyword evidence="3" id="KW-1185">Reference proteome</keyword>
<dbReference type="EMBL" id="HG994584">
    <property type="protein sequence ID" value="CAF2933787.1"/>
    <property type="molecule type" value="Genomic_DNA"/>
</dbReference>
<proteinExistence type="predicted"/>
<feature type="region of interest" description="Disordered" evidence="1">
    <location>
        <begin position="184"/>
        <end position="219"/>
    </location>
</feature>
<evidence type="ECO:0000256" key="1">
    <source>
        <dbReference type="SAM" id="MobiDB-lite"/>
    </source>
</evidence>